<comment type="caution">
    <text evidence="2">The sequence shown here is derived from an EMBL/GenBank/DDBJ whole genome shotgun (WGS) entry which is preliminary data.</text>
</comment>
<feature type="compositionally biased region" description="Basic and acidic residues" evidence="1">
    <location>
        <begin position="63"/>
        <end position="75"/>
    </location>
</feature>
<feature type="region of interest" description="Disordered" evidence="1">
    <location>
        <begin position="63"/>
        <end position="99"/>
    </location>
</feature>
<evidence type="ECO:0000313" key="3">
    <source>
        <dbReference type="Proteomes" id="UP000253551"/>
    </source>
</evidence>
<organism evidence="2 3">
    <name type="scientific">Rhizopus stolonifer</name>
    <name type="common">Rhizopus nigricans</name>
    <dbReference type="NCBI Taxonomy" id="4846"/>
    <lineage>
        <taxon>Eukaryota</taxon>
        <taxon>Fungi</taxon>
        <taxon>Fungi incertae sedis</taxon>
        <taxon>Mucoromycota</taxon>
        <taxon>Mucoromycotina</taxon>
        <taxon>Mucoromycetes</taxon>
        <taxon>Mucorales</taxon>
        <taxon>Mucorineae</taxon>
        <taxon>Rhizopodaceae</taxon>
        <taxon>Rhizopus</taxon>
    </lineage>
</organism>
<accession>A0A367JKM8</accession>
<evidence type="ECO:0000313" key="2">
    <source>
        <dbReference type="EMBL" id="RCH90500.1"/>
    </source>
</evidence>
<reference evidence="2 3" key="1">
    <citation type="journal article" date="2018" name="G3 (Bethesda)">
        <title>Phylogenetic and Phylogenomic Definition of Rhizopus Species.</title>
        <authorList>
            <person name="Gryganskyi A.P."/>
            <person name="Golan J."/>
            <person name="Dolatabadi S."/>
            <person name="Mondo S."/>
            <person name="Robb S."/>
            <person name="Idnurm A."/>
            <person name="Muszewska A."/>
            <person name="Steczkiewicz K."/>
            <person name="Masonjones S."/>
            <person name="Liao H.L."/>
            <person name="Gajdeczka M.T."/>
            <person name="Anike F."/>
            <person name="Vuek A."/>
            <person name="Anishchenko I.M."/>
            <person name="Voigt K."/>
            <person name="de Hoog G.S."/>
            <person name="Smith M.E."/>
            <person name="Heitman J."/>
            <person name="Vilgalys R."/>
            <person name="Stajich J.E."/>
        </authorList>
    </citation>
    <scope>NUCLEOTIDE SEQUENCE [LARGE SCALE GENOMIC DNA]</scope>
    <source>
        <strain evidence="2 3">LSU 92-RS-03</strain>
    </source>
</reference>
<dbReference type="EMBL" id="PJQM01003148">
    <property type="protein sequence ID" value="RCH90500.1"/>
    <property type="molecule type" value="Genomic_DNA"/>
</dbReference>
<protein>
    <submittedName>
        <fullName evidence="2">Uncharacterized protein</fullName>
    </submittedName>
</protein>
<feature type="compositionally biased region" description="Polar residues" evidence="1">
    <location>
        <begin position="82"/>
        <end position="99"/>
    </location>
</feature>
<gene>
    <name evidence="2" type="ORF">CU098_010355</name>
</gene>
<evidence type="ECO:0000256" key="1">
    <source>
        <dbReference type="SAM" id="MobiDB-lite"/>
    </source>
</evidence>
<dbReference type="STRING" id="4846.A0A367JKM8"/>
<dbReference type="AlphaFoldDB" id="A0A367JKM8"/>
<sequence length="213" mass="24598">MLIEDTEMVPSFMDGKEYKAAKFAHSIRMQLFKEHLGLLDFKHWDQLMKGGHADVNIELEDHHHDTHPDASKQEIESCEASGPSQVLSQPKRSGDESQLSLEAARALDPLAPHCFYNIWNRTARENTLIYRKMFRCVPDDTVHTFEQHRRFVPDPSKIPHGHIADPELHGQDIMKELKAVRGHLVQFPYNYLKDEKMLGSLIRETVTPMTIFT</sequence>
<proteinExistence type="predicted"/>
<dbReference type="Proteomes" id="UP000253551">
    <property type="component" value="Unassembled WGS sequence"/>
</dbReference>
<name>A0A367JKM8_RHIST</name>
<dbReference type="OrthoDB" id="14911at2759"/>
<keyword evidence="3" id="KW-1185">Reference proteome</keyword>